<reference evidence="2" key="1">
    <citation type="submission" date="2019-08" db="EMBL/GenBank/DDBJ databases">
        <authorList>
            <person name="Kucharzyk K."/>
            <person name="Murdoch R.W."/>
            <person name="Higgins S."/>
            <person name="Loffler F."/>
        </authorList>
    </citation>
    <scope>NUCLEOTIDE SEQUENCE</scope>
</reference>
<sequence length="52" mass="5547">MSAACFNICILSISIICSLIIVIRSISAMCRAEKAVDNNVFRGAGIRITAIC</sequence>
<feature type="transmembrane region" description="Helical" evidence="1">
    <location>
        <begin position="6"/>
        <end position="26"/>
    </location>
</feature>
<name>A0A645BRQ8_9ZZZZ</name>
<protein>
    <submittedName>
        <fullName evidence="2">Uncharacterized protein</fullName>
    </submittedName>
</protein>
<keyword evidence="1" id="KW-0812">Transmembrane</keyword>
<organism evidence="2">
    <name type="scientific">bioreactor metagenome</name>
    <dbReference type="NCBI Taxonomy" id="1076179"/>
    <lineage>
        <taxon>unclassified sequences</taxon>
        <taxon>metagenomes</taxon>
        <taxon>ecological metagenomes</taxon>
    </lineage>
</organism>
<gene>
    <name evidence="2" type="ORF">SDC9_115040</name>
</gene>
<evidence type="ECO:0000313" key="2">
    <source>
        <dbReference type="EMBL" id="MPM68109.1"/>
    </source>
</evidence>
<evidence type="ECO:0000256" key="1">
    <source>
        <dbReference type="SAM" id="Phobius"/>
    </source>
</evidence>
<dbReference type="AlphaFoldDB" id="A0A645BRQ8"/>
<keyword evidence="1" id="KW-1133">Transmembrane helix</keyword>
<keyword evidence="1" id="KW-0472">Membrane</keyword>
<proteinExistence type="predicted"/>
<accession>A0A645BRQ8</accession>
<comment type="caution">
    <text evidence="2">The sequence shown here is derived from an EMBL/GenBank/DDBJ whole genome shotgun (WGS) entry which is preliminary data.</text>
</comment>
<dbReference type="EMBL" id="VSSQ01022066">
    <property type="protein sequence ID" value="MPM68109.1"/>
    <property type="molecule type" value="Genomic_DNA"/>
</dbReference>